<organism evidence="1 2">
    <name type="scientific">Geodermatophilus sabuli</name>
    <dbReference type="NCBI Taxonomy" id="1564158"/>
    <lineage>
        <taxon>Bacteria</taxon>
        <taxon>Bacillati</taxon>
        <taxon>Actinomycetota</taxon>
        <taxon>Actinomycetes</taxon>
        <taxon>Geodermatophilales</taxon>
        <taxon>Geodermatophilaceae</taxon>
        <taxon>Geodermatophilus</taxon>
    </lineage>
</organism>
<evidence type="ECO:0000313" key="2">
    <source>
        <dbReference type="Proteomes" id="UP000219514"/>
    </source>
</evidence>
<name>A0A285E6Q7_9ACTN</name>
<keyword evidence="2" id="KW-1185">Reference proteome</keyword>
<dbReference type="EMBL" id="OBDO01000001">
    <property type="protein sequence ID" value="SNX94705.1"/>
    <property type="molecule type" value="Genomic_DNA"/>
</dbReference>
<accession>A0A285E6Q7</accession>
<proteinExistence type="predicted"/>
<dbReference type="Proteomes" id="UP000219514">
    <property type="component" value="Unassembled WGS sequence"/>
</dbReference>
<evidence type="ECO:0000313" key="1">
    <source>
        <dbReference type="EMBL" id="SNX94705.1"/>
    </source>
</evidence>
<gene>
    <name evidence="1" type="ORF">SAMN06893097_101502</name>
</gene>
<dbReference type="AlphaFoldDB" id="A0A285E6Q7"/>
<sequence>MTTEPCGVRVTPHLRDPSADHWTPVVSQHRVAANAPRIPVPTRQESTR</sequence>
<protein>
    <submittedName>
        <fullName evidence="1">Uncharacterized protein</fullName>
    </submittedName>
</protein>
<reference evidence="1 2" key="1">
    <citation type="submission" date="2017-09" db="EMBL/GenBank/DDBJ databases">
        <authorList>
            <person name="Ehlers B."/>
            <person name="Leendertz F.H."/>
        </authorList>
    </citation>
    <scope>NUCLEOTIDE SEQUENCE [LARGE SCALE GENOMIC DNA]</scope>
    <source>
        <strain evidence="1 2">DSM 46844</strain>
    </source>
</reference>